<dbReference type="OrthoDB" id="9802815at2"/>
<evidence type="ECO:0000313" key="4">
    <source>
        <dbReference type="Proteomes" id="UP000199036"/>
    </source>
</evidence>
<accession>A0A1I5DUZ8</accession>
<dbReference type="InterPro" id="IPR036477">
    <property type="entry name" value="Formyl_transf_N_sf"/>
</dbReference>
<dbReference type="InterPro" id="IPR005793">
    <property type="entry name" value="Formyl_trans_C"/>
</dbReference>
<dbReference type="Pfam" id="PF00551">
    <property type="entry name" value="Formyl_trans_N"/>
    <property type="match status" value="1"/>
</dbReference>
<proteinExistence type="predicted"/>
<dbReference type="InterPro" id="IPR011034">
    <property type="entry name" value="Formyl_transferase-like_C_sf"/>
</dbReference>
<feature type="domain" description="Formyl transferase C-terminal" evidence="2">
    <location>
        <begin position="203"/>
        <end position="288"/>
    </location>
</feature>
<dbReference type="Proteomes" id="UP000199036">
    <property type="component" value="Unassembled WGS sequence"/>
</dbReference>
<dbReference type="GO" id="GO:0005829">
    <property type="term" value="C:cytosol"/>
    <property type="evidence" value="ECO:0007669"/>
    <property type="project" value="TreeGrafter"/>
</dbReference>
<feature type="domain" description="Formyl transferase N-terminal" evidence="1">
    <location>
        <begin position="4"/>
        <end position="173"/>
    </location>
</feature>
<name>A0A1I5DUZ8_9FLAO</name>
<protein>
    <submittedName>
        <fullName evidence="3">Methionyl-tRNA formyltransferase/UDP-4-amino-4-deoxy-L-arabinose formyltransferase / UDP-glucuronic acid dehydrogenase (UDP-4-keto-hexauronic acid decarboxylating)</fullName>
    </submittedName>
</protein>
<dbReference type="PANTHER" id="PTHR11138">
    <property type="entry name" value="METHIONYL-TRNA FORMYLTRANSFERASE"/>
    <property type="match status" value="1"/>
</dbReference>
<sequence length="324" mass="36823">MYKVLVIGAVSSTAQIIKKLAEYSLEIVGVLGHEPRNKEKISGWQDLAKLAEVLNVNYKSFTKINDQENFSWAIEKKPDIIFAVGFSQLLHEDWFSVSNMGCIGFHPTKLPLGRGRAPLAWITLEQSYGSASFFLMGKGADDGPVFAQSIFKVDENDDASTVEEKILNHIDKALDEWLPDLKEGLWNPVPQCDHLATYYGVRKEEDGIINWNDDAVYVNRLVKAAAKPHPGAYTYFRDKKLTIWSCKIEKEMKIKGVIGRVLLKNSRNELLIQTGNGILWVEKYSFEKTDVTENIVINVGDKLGYNIEDEIYNIKKMLKNFRNE</sequence>
<dbReference type="EMBL" id="FOVI01000017">
    <property type="protein sequence ID" value="SFO03072.1"/>
    <property type="molecule type" value="Genomic_DNA"/>
</dbReference>
<gene>
    <name evidence="3" type="ORF">SAMN05421741_11741</name>
</gene>
<keyword evidence="4" id="KW-1185">Reference proteome</keyword>
<dbReference type="PANTHER" id="PTHR11138:SF5">
    <property type="entry name" value="METHIONYL-TRNA FORMYLTRANSFERASE, MITOCHONDRIAL"/>
    <property type="match status" value="1"/>
</dbReference>
<evidence type="ECO:0000313" key="3">
    <source>
        <dbReference type="EMBL" id="SFO03072.1"/>
    </source>
</evidence>
<dbReference type="GO" id="GO:0004479">
    <property type="term" value="F:methionyl-tRNA formyltransferase activity"/>
    <property type="evidence" value="ECO:0007669"/>
    <property type="project" value="TreeGrafter"/>
</dbReference>
<evidence type="ECO:0000259" key="2">
    <source>
        <dbReference type="Pfam" id="PF02911"/>
    </source>
</evidence>
<dbReference type="RefSeq" id="WP_091524496.1">
    <property type="nucleotide sequence ID" value="NZ_FOVI01000017.1"/>
</dbReference>
<dbReference type="SUPFAM" id="SSF53328">
    <property type="entry name" value="Formyltransferase"/>
    <property type="match status" value="1"/>
</dbReference>
<dbReference type="InterPro" id="IPR002376">
    <property type="entry name" value="Formyl_transf_N"/>
</dbReference>
<dbReference type="AlphaFoldDB" id="A0A1I5DUZ8"/>
<dbReference type="Pfam" id="PF02911">
    <property type="entry name" value="Formyl_trans_C"/>
    <property type="match status" value="1"/>
</dbReference>
<dbReference type="Gene3D" id="3.40.50.12230">
    <property type="match status" value="1"/>
</dbReference>
<keyword evidence="3" id="KW-0808">Transferase</keyword>
<evidence type="ECO:0000259" key="1">
    <source>
        <dbReference type="Pfam" id="PF00551"/>
    </source>
</evidence>
<reference evidence="4" key="1">
    <citation type="submission" date="2016-10" db="EMBL/GenBank/DDBJ databases">
        <authorList>
            <person name="Varghese N."/>
            <person name="Submissions S."/>
        </authorList>
    </citation>
    <scope>NUCLEOTIDE SEQUENCE [LARGE SCALE GENOMIC DNA]</scope>
    <source>
        <strain evidence="4">DS-12</strain>
    </source>
</reference>
<dbReference type="STRING" id="913024.SAMN05421741_11741"/>
<dbReference type="SUPFAM" id="SSF50486">
    <property type="entry name" value="FMT C-terminal domain-like"/>
    <property type="match status" value="1"/>
</dbReference>
<organism evidence="3 4">
    <name type="scientific">Paenimyroides ummariense</name>
    <dbReference type="NCBI Taxonomy" id="913024"/>
    <lineage>
        <taxon>Bacteria</taxon>
        <taxon>Pseudomonadati</taxon>
        <taxon>Bacteroidota</taxon>
        <taxon>Flavobacteriia</taxon>
        <taxon>Flavobacteriales</taxon>
        <taxon>Flavobacteriaceae</taxon>
        <taxon>Paenimyroides</taxon>
    </lineage>
</organism>